<gene>
    <name evidence="4" type="ORF">FC34_GL000138</name>
</gene>
<evidence type="ECO:0000256" key="1">
    <source>
        <dbReference type="ARBA" id="ARBA00007661"/>
    </source>
</evidence>
<dbReference type="SUPFAM" id="SSF56542">
    <property type="entry name" value="Substrate-binding domain of HMG-CoA reductase"/>
    <property type="match status" value="1"/>
</dbReference>
<reference evidence="4 5" key="1">
    <citation type="journal article" date="2015" name="Genome Announc.">
        <title>Expanding the biotechnology potential of lactobacilli through comparative genomics of 213 strains and associated genera.</title>
        <authorList>
            <person name="Sun Z."/>
            <person name="Harris H.M."/>
            <person name="McCann A."/>
            <person name="Guo C."/>
            <person name="Argimon S."/>
            <person name="Zhang W."/>
            <person name="Yang X."/>
            <person name="Jeffery I.B."/>
            <person name="Cooney J.C."/>
            <person name="Kagawa T.F."/>
            <person name="Liu W."/>
            <person name="Song Y."/>
            <person name="Salvetti E."/>
            <person name="Wrobel A."/>
            <person name="Rasinkangas P."/>
            <person name="Parkhill J."/>
            <person name="Rea M.C."/>
            <person name="O'Sullivan O."/>
            <person name="Ritari J."/>
            <person name="Douillard F.P."/>
            <person name="Paul Ross R."/>
            <person name="Yang R."/>
            <person name="Briner A.E."/>
            <person name="Felis G.E."/>
            <person name="de Vos W.M."/>
            <person name="Barrangou R."/>
            <person name="Klaenhammer T.R."/>
            <person name="Caufield P.W."/>
            <person name="Cui Y."/>
            <person name="Zhang H."/>
            <person name="O'Toole P.W."/>
        </authorList>
    </citation>
    <scope>NUCLEOTIDE SEQUENCE [LARGE SCALE GENOMIC DNA]</scope>
    <source>
        <strain evidence="4 5">DSM 23927</strain>
    </source>
</reference>
<dbReference type="PATRIC" id="fig|1423727.3.peg.138"/>
<dbReference type="STRING" id="1423727.FC34_GL000138"/>
<organism evidence="4 5">
    <name type="scientific">Lacticaseibacillus brantae DSM 23927</name>
    <dbReference type="NCBI Taxonomy" id="1423727"/>
    <lineage>
        <taxon>Bacteria</taxon>
        <taxon>Bacillati</taxon>
        <taxon>Bacillota</taxon>
        <taxon>Bacilli</taxon>
        <taxon>Lactobacillales</taxon>
        <taxon>Lactobacillaceae</taxon>
        <taxon>Lacticaseibacillus</taxon>
    </lineage>
</organism>
<dbReference type="SUPFAM" id="SSF55035">
    <property type="entry name" value="NAD-binding domain of HMG-CoA reductase"/>
    <property type="match status" value="1"/>
</dbReference>
<dbReference type="InterPro" id="IPR009029">
    <property type="entry name" value="HMG_CoA_Rdtase_sub-bd_dom_sf"/>
</dbReference>
<dbReference type="OrthoDB" id="9764892at2"/>
<dbReference type="EC" id="1.1.1.88" evidence="3"/>
<dbReference type="CDD" id="cd00644">
    <property type="entry name" value="HMG-CoA_reductase_classII"/>
    <property type="match status" value="1"/>
</dbReference>
<comment type="catalytic activity">
    <reaction evidence="3">
        <text>(R)-mevalonate + 2 NAD(+) + CoA = (3S)-3-hydroxy-3-methylglutaryl-CoA + 2 NADH + 2 H(+)</text>
        <dbReference type="Rhea" id="RHEA:14833"/>
        <dbReference type="ChEBI" id="CHEBI:15378"/>
        <dbReference type="ChEBI" id="CHEBI:36464"/>
        <dbReference type="ChEBI" id="CHEBI:43074"/>
        <dbReference type="ChEBI" id="CHEBI:57287"/>
        <dbReference type="ChEBI" id="CHEBI:57540"/>
        <dbReference type="ChEBI" id="CHEBI:57945"/>
        <dbReference type="EC" id="1.1.1.88"/>
    </reaction>
</comment>
<dbReference type="InterPro" id="IPR009023">
    <property type="entry name" value="HMG_CoA_Rdtase_NAD(P)-bd_sf"/>
</dbReference>
<keyword evidence="2 3" id="KW-0560">Oxidoreductase</keyword>
<dbReference type="AlphaFoldDB" id="A0A0R2AYL9"/>
<protein>
    <recommendedName>
        <fullName evidence="3">3-hydroxy-3-methylglutaryl coenzyme A reductase</fullName>
        <shortName evidence="3">HMG-CoA reductase</shortName>
        <ecNumber evidence="3">1.1.1.88</ecNumber>
    </recommendedName>
</protein>
<dbReference type="RefSeq" id="WP_057893462.1">
    <property type="nucleotide sequence ID" value="NZ_AYZQ01000001.1"/>
</dbReference>
<dbReference type="NCBIfam" id="TIGR00532">
    <property type="entry name" value="HMG_CoA_R_NAD"/>
    <property type="match status" value="1"/>
</dbReference>
<accession>A0A0R2AYL9</accession>
<sequence length="416" mass="43543">MAKFYELTPSERLQALQAKGGISAEQARLYAQDWSLSPSVAGHLIENQVSQWALPLGVLTALPVNGRSHLVPMVTEEPSVIAAANNGARIARDNGGITVTVAPRLMIGEIVFDHLDQLAEAQALVTARQTEIFAQAQAAKPSIVERGGGLQQIDASVLADRFLKLSLFIDTRDAMGANIINTIAEAVGQLVGTWLNQEPLVSVLSNATPNVVKATVNLDPKTLATKDHSGLVIADKIVAASDLALVDPDRAATHNKGIMNGITAVALATGNDTRALETGVHTYASHSGHYLPVSTWQWQGDRLVGTFSAPLIVGSVGGAIGALPMAQQNLAVMGVQSAQDLQQVMAAVGLVQNLAALRALVGPGIQAGHMALQANALAIAAGAVGPEIEAVVQQLHHQSKDLATAKAILQQIKQRD</sequence>
<dbReference type="PRINTS" id="PR00071">
    <property type="entry name" value="HMGCOARDTASE"/>
</dbReference>
<name>A0A0R2AYL9_9LACO</name>
<evidence type="ECO:0000256" key="3">
    <source>
        <dbReference type="RuleBase" id="RU361219"/>
    </source>
</evidence>
<dbReference type="PROSITE" id="PS50065">
    <property type="entry name" value="HMG_COA_REDUCTASE_4"/>
    <property type="match status" value="1"/>
</dbReference>
<proteinExistence type="inferred from homology"/>
<dbReference type="PANTHER" id="PTHR10572:SF24">
    <property type="entry name" value="3-HYDROXY-3-METHYLGLUTARYL-COENZYME A REDUCTASE"/>
    <property type="match status" value="1"/>
</dbReference>
<keyword evidence="3" id="KW-0520">NAD</keyword>
<keyword evidence="5" id="KW-1185">Reference proteome</keyword>
<comment type="similarity">
    <text evidence="1 3">Belongs to the HMG-CoA reductase family.</text>
</comment>
<dbReference type="InterPro" id="IPR004553">
    <property type="entry name" value="HMG_CoA_Rdtase_bac-typ"/>
</dbReference>
<evidence type="ECO:0000256" key="2">
    <source>
        <dbReference type="ARBA" id="ARBA00023002"/>
    </source>
</evidence>
<dbReference type="PANTHER" id="PTHR10572">
    <property type="entry name" value="3-HYDROXY-3-METHYLGLUTARYL-COENZYME A REDUCTASE"/>
    <property type="match status" value="1"/>
</dbReference>
<evidence type="ECO:0000313" key="5">
    <source>
        <dbReference type="Proteomes" id="UP000051672"/>
    </source>
</evidence>
<dbReference type="InterPro" id="IPR002202">
    <property type="entry name" value="HMG_CoA_Rdtase"/>
</dbReference>
<comment type="caution">
    <text evidence="4">The sequence shown here is derived from an EMBL/GenBank/DDBJ whole genome shotgun (WGS) entry which is preliminary data.</text>
</comment>
<dbReference type="UniPathway" id="UPA00257">
    <property type="reaction ID" value="UER00367"/>
</dbReference>
<dbReference type="Gene3D" id="3.90.770.10">
    <property type="entry name" value="3-hydroxy-3-methylglutaryl-coenzyme A Reductase, Chain A, domain 2"/>
    <property type="match status" value="2"/>
</dbReference>
<dbReference type="GO" id="GO:0140643">
    <property type="term" value="F:hydroxymethylglutaryl-CoA reductase (NADH) activity"/>
    <property type="evidence" value="ECO:0007669"/>
    <property type="project" value="UniProtKB-EC"/>
</dbReference>
<dbReference type="InterPro" id="IPR023074">
    <property type="entry name" value="HMG_CoA_Rdtase_cat_sf"/>
</dbReference>
<comment type="pathway">
    <text evidence="3">Metabolic intermediate metabolism; (R)-mevalonate degradation; (S)-3-hydroxy-3-methylglutaryl-CoA from (R)-mevalonate: step 1/1.</text>
</comment>
<dbReference type="EMBL" id="AYZQ01000001">
    <property type="protein sequence ID" value="KRM72433.1"/>
    <property type="molecule type" value="Genomic_DNA"/>
</dbReference>
<dbReference type="Gene3D" id="1.10.8.660">
    <property type="match status" value="1"/>
</dbReference>
<dbReference type="GO" id="GO:0015936">
    <property type="term" value="P:coenzyme A metabolic process"/>
    <property type="evidence" value="ECO:0007669"/>
    <property type="project" value="InterPro"/>
</dbReference>
<dbReference type="Pfam" id="PF00368">
    <property type="entry name" value="HMG-CoA_red"/>
    <property type="match status" value="1"/>
</dbReference>
<dbReference type="Proteomes" id="UP000051672">
    <property type="component" value="Unassembled WGS sequence"/>
</dbReference>
<dbReference type="GO" id="GO:0004420">
    <property type="term" value="F:hydroxymethylglutaryl-CoA reductase (NADPH) activity"/>
    <property type="evidence" value="ECO:0007669"/>
    <property type="project" value="InterPro"/>
</dbReference>
<evidence type="ECO:0000313" key="4">
    <source>
        <dbReference type="EMBL" id="KRM72433.1"/>
    </source>
</evidence>